<dbReference type="PANTHER" id="PTHR32315">
    <property type="entry name" value="ADENINE PHOSPHORIBOSYLTRANSFERASE"/>
    <property type="match status" value="1"/>
</dbReference>
<evidence type="ECO:0000256" key="2">
    <source>
        <dbReference type="ARBA" id="ARBA00003968"/>
    </source>
</evidence>
<keyword evidence="15" id="KW-1185">Reference proteome</keyword>
<evidence type="ECO:0000313" key="14">
    <source>
        <dbReference type="EMBL" id="SDU89033.1"/>
    </source>
</evidence>
<dbReference type="HAMAP" id="MF_00004">
    <property type="entry name" value="Aden_phosphoribosyltr"/>
    <property type="match status" value="1"/>
</dbReference>
<dbReference type="GO" id="GO:0005737">
    <property type="term" value="C:cytoplasm"/>
    <property type="evidence" value="ECO:0007669"/>
    <property type="project" value="UniProtKB-SubCell"/>
</dbReference>
<dbReference type="Gene3D" id="3.40.50.2020">
    <property type="match status" value="1"/>
</dbReference>
<dbReference type="NCBIfam" id="TIGR01090">
    <property type="entry name" value="apt"/>
    <property type="match status" value="1"/>
</dbReference>
<evidence type="ECO:0000256" key="11">
    <source>
        <dbReference type="ARBA" id="ARBA00022726"/>
    </source>
</evidence>
<dbReference type="InterPro" id="IPR029057">
    <property type="entry name" value="PRTase-like"/>
</dbReference>
<dbReference type="InterPro" id="IPR000836">
    <property type="entry name" value="PRTase_dom"/>
</dbReference>
<comment type="subunit">
    <text evidence="6 12">Homodimer.</text>
</comment>
<comment type="subcellular location">
    <subcellularLocation>
        <location evidence="3 12">Cytoplasm</location>
    </subcellularLocation>
</comment>
<dbReference type="NCBIfam" id="NF002636">
    <property type="entry name" value="PRK02304.1-5"/>
    <property type="match status" value="1"/>
</dbReference>
<evidence type="ECO:0000256" key="9">
    <source>
        <dbReference type="ARBA" id="ARBA00022676"/>
    </source>
</evidence>
<evidence type="ECO:0000256" key="12">
    <source>
        <dbReference type="HAMAP-Rule" id="MF_00004"/>
    </source>
</evidence>
<sequence length="190" mass="19216">MTGAPAAGRAGPVEVSALADLVVDVPDFPQPGVTFKDITPLLASPDGLATAVRGLAALAPEGIDAVVALEARGFLFGAPVALALGVGLVPVRKPNKLPRDHVDVTYDLEYGEETLAMHVDALAPGQRVLVVDDVLATGGTVASTAGLVRRLGAEVAAVAVVLELDFLGGRDRLRAAGLDDVRALVSTGGA</sequence>
<dbReference type="CDD" id="cd06223">
    <property type="entry name" value="PRTases_typeI"/>
    <property type="match status" value="1"/>
</dbReference>
<evidence type="ECO:0000256" key="4">
    <source>
        <dbReference type="ARBA" id="ARBA00004659"/>
    </source>
</evidence>
<dbReference type="Pfam" id="PF00156">
    <property type="entry name" value="Pribosyltran"/>
    <property type="match status" value="1"/>
</dbReference>
<dbReference type="GO" id="GO:0044209">
    <property type="term" value="P:AMP salvage"/>
    <property type="evidence" value="ECO:0007669"/>
    <property type="project" value="UniProtKB-UniRule"/>
</dbReference>
<keyword evidence="10 12" id="KW-0808">Transferase</keyword>
<organism evidence="14 15">
    <name type="scientific">Microlunatus sagamiharensis</name>
    <dbReference type="NCBI Taxonomy" id="546874"/>
    <lineage>
        <taxon>Bacteria</taxon>
        <taxon>Bacillati</taxon>
        <taxon>Actinomycetota</taxon>
        <taxon>Actinomycetes</taxon>
        <taxon>Propionibacteriales</taxon>
        <taxon>Propionibacteriaceae</taxon>
        <taxon>Microlunatus</taxon>
    </lineage>
</organism>
<evidence type="ECO:0000256" key="1">
    <source>
        <dbReference type="ARBA" id="ARBA00000868"/>
    </source>
</evidence>
<evidence type="ECO:0000259" key="13">
    <source>
        <dbReference type="Pfam" id="PF00156"/>
    </source>
</evidence>
<accession>A0A1H2M734</accession>
<dbReference type="FunFam" id="3.40.50.2020:FF:000004">
    <property type="entry name" value="Adenine phosphoribosyltransferase"/>
    <property type="match status" value="1"/>
</dbReference>
<evidence type="ECO:0000256" key="6">
    <source>
        <dbReference type="ARBA" id="ARBA00011738"/>
    </source>
</evidence>
<dbReference type="AlphaFoldDB" id="A0A1H2M734"/>
<dbReference type="InterPro" id="IPR005764">
    <property type="entry name" value="Ade_phspho_trans"/>
</dbReference>
<comment type="similarity">
    <text evidence="5 12">Belongs to the purine/pyrimidine phosphoribosyltransferase family.</text>
</comment>
<keyword evidence="11 12" id="KW-0660">Purine salvage</keyword>
<dbReference type="EMBL" id="LT629799">
    <property type="protein sequence ID" value="SDU89033.1"/>
    <property type="molecule type" value="Genomic_DNA"/>
</dbReference>
<protein>
    <recommendedName>
        <fullName evidence="7 12">Adenine phosphoribosyltransferase</fullName>
        <shortName evidence="12">APRT</shortName>
        <ecNumber evidence="7 12">2.4.2.7</ecNumber>
    </recommendedName>
</protein>
<evidence type="ECO:0000256" key="7">
    <source>
        <dbReference type="ARBA" id="ARBA00011893"/>
    </source>
</evidence>
<dbReference type="GO" id="GO:0016208">
    <property type="term" value="F:AMP binding"/>
    <property type="evidence" value="ECO:0007669"/>
    <property type="project" value="TreeGrafter"/>
</dbReference>
<keyword evidence="9 12" id="KW-0328">Glycosyltransferase</keyword>
<dbReference type="RefSeq" id="WP_231918493.1">
    <property type="nucleotide sequence ID" value="NZ_LT629799.1"/>
</dbReference>
<keyword evidence="8 12" id="KW-0963">Cytoplasm</keyword>
<dbReference type="InterPro" id="IPR050054">
    <property type="entry name" value="UPRTase/APRTase"/>
</dbReference>
<dbReference type="Proteomes" id="UP000198825">
    <property type="component" value="Chromosome I"/>
</dbReference>
<evidence type="ECO:0000256" key="3">
    <source>
        <dbReference type="ARBA" id="ARBA00004496"/>
    </source>
</evidence>
<gene>
    <name evidence="12" type="primary">apt</name>
    <name evidence="14" type="ORF">SAMN04488544_1518</name>
</gene>
<name>A0A1H2M734_9ACTN</name>
<feature type="domain" description="Phosphoribosyltransferase" evidence="13">
    <location>
        <begin position="59"/>
        <end position="162"/>
    </location>
</feature>
<dbReference type="SUPFAM" id="SSF53271">
    <property type="entry name" value="PRTase-like"/>
    <property type="match status" value="1"/>
</dbReference>
<dbReference type="STRING" id="546874.SAMN04488544_1518"/>
<dbReference type="GO" id="GO:0003999">
    <property type="term" value="F:adenine phosphoribosyltransferase activity"/>
    <property type="evidence" value="ECO:0007669"/>
    <property type="project" value="UniProtKB-UniRule"/>
</dbReference>
<dbReference type="GO" id="GO:0002055">
    <property type="term" value="F:adenine binding"/>
    <property type="evidence" value="ECO:0007669"/>
    <property type="project" value="TreeGrafter"/>
</dbReference>
<dbReference type="EC" id="2.4.2.7" evidence="7 12"/>
<dbReference type="UniPathway" id="UPA00588">
    <property type="reaction ID" value="UER00646"/>
</dbReference>
<evidence type="ECO:0000313" key="15">
    <source>
        <dbReference type="Proteomes" id="UP000198825"/>
    </source>
</evidence>
<comment type="pathway">
    <text evidence="4 12">Purine metabolism; AMP biosynthesis via salvage pathway; AMP from adenine: step 1/1.</text>
</comment>
<dbReference type="PANTHER" id="PTHR32315:SF3">
    <property type="entry name" value="ADENINE PHOSPHORIBOSYLTRANSFERASE"/>
    <property type="match status" value="1"/>
</dbReference>
<evidence type="ECO:0000256" key="5">
    <source>
        <dbReference type="ARBA" id="ARBA00008391"/>
    </source>
</evidence>
<comment type="catalytic activity">
    <reaction evidence="1 12">
        <text>AMP + diphosphate = 5-phospho-alpha-D-ribose 1-diphosphate + adenine</text>
        <dbReference type="Rhea" id="RHEA:16609"/>
        <dbReference type="ChEBI" id="CHEBI:16708"/>
        <dbReference type="ChEBI" id="CHEBI:33019"/>
        <dbReference type="ChEBI" id="CHEBI:58017"/>
        <dbReference type="ChEBI" id="CHEBI:456215"/>
        <dbReference type="EC" id="2.4.2.7"/>
    </reaction>
</comment>
<dbReference type="NCBIfam" id="NF002634">
    <property type="entry name" value="PRK02304.1-3"/>
    <property type="match status" value="1"/>
</dbReference>
<comment type="function">
    <text evidence="2 12">Catalyzes a salvage reaction resulting in the formation of AMP, that is energically less costly than de novo synthesis.</text>
</comment>
<evidence type="ECO:0000256" key="10">
    <source>
        <dbReference type="ARBA" id="ARBA00022679"/>
    </source>
</evidence>
<dbReference type="GO" id="GO:0006166">
    <property type="term" value="P:purine ribonucleoside salvage"/>
    <property type="evidence" value="ECO:0007669"/>
    <property type="project" value="UniProtKB-UniRule"/>
</dbReference>
<proteinExistence type="inferred from homology"/>
<dbReference type="GO" id="GO:0006168">
    <property type="term" value="P:adenine salvage"/>
    <property type="evidence" value="ECO:0007669"/>
    <property type="project" value="InterPro"/>
</dbReference>
<reference evidence="15" key="1">
    <citation type="submission" date="2016-10" db="EMBL/GenBank/DDBJ databases">
        <authorList>
            <person name="Varghese N."/>
            <person name="Submissions S."/>
        </authorList>
    </citation>
    <scope>NUCLEOTIDE SEQUENCE [LARGE SCALE GENOMIC DNA]</scope>
    <source>
        <strain evidence="15">DSM 21743</strain>
    </source>
</reference>
<evidence type="ECO:0000256" key="8">
    <source>
        <dbReference type="ARBA" id="ARBA00022490"/>
    </source>
</evidence>